<evidence type="ECO:0000259" key="2">
    <source>
        <dbReference type="SMART" id="SM00235"/>
    </source>
</evidence>
<dbReference type="SMART" id="SM00235">
    <property type="entry name" value="ZnMc"/>
    <property type="match status" value="1"/>
</dbReference>
<gene>
    <name evidence="3" type="ORF">E0493_21210</name>
</gene>
<dbReference type="OrthoDB" id="9783144at2"/>
<evidence type="ECO:0000313" key="4">
    <source>
        <dbReference type="Proteomes" id="UP000460715"/>
    </source>
</evidence>
<dbReference type="SUPFAM" id="SSF55486">
    <property type="entry name" value="Metalloproteases ('zincins'), catalytic domain"/>
    <property type="match status" value="1"/>
</dbReference>
<comment type="caution">
    <text evidence="3">The sequence shown here is derived from an EMBL/GenBank/DDBJ whole genome shotgun (WGS) entry which is preliminary data.</text>
</comment>
<protein>
    <recommendedName>
        <fullName evidence="2">Peptidase metallopeptidase domain-containing protein</fullName>
    </recommendedName>
</protein>
<feature type="region of interest" description="Disordered" evidence="1">
    <location>
        <begin position="1"/>
        <end position="51"/>
    </location>
</feature>
<sequence length="319" mass="35031">MSGTSELDLHEITEGEPPEPAVNSAEEVSPKVQPSAEKLDRSTGRAATPELDDDGHRMVLIDDEIFTVVEGDLVLDIDQKGLWQEAINARQSQFRSRLRAEAVGLGEVAISERGVASSALVGIIQDGKLVRWSPGTVLSYCVLKNTFPRLEWYEEVVANMQLATEAWEAVCGVQFRYAPDIDSSASVRPSGVVFPVRYISAGGAFIAASFFPNDPVSRRRVLIDPSYFTTTFDHVGVLRHELGHILGFRHEHIRSGAPPVCPHEDTTGTIDLTAYDPRSVMHYFCGGVGSRSLTITEIDRSGAQQLYGPPLNSFQYQEV</sequence>
<accession>A0A845BIH4</accession>
<dbReference type="GO" id="GO:0008237">
    <property type="term" value="F:metallopeptidase activity"/>
    <property type="evidence" value="ECO:0007669"/>
    <property type="project" value="InterPro"/>
</dbReference>
<organism evidence="3 4">
    <name type="scientific">Teichococcus coralli</name>
    <dbReference type="NCBI Taxonomy" id="2545983"/>
    <lineage>
        <taxon>Bacteria</taxon>
        <taxon>Pseudomonadati</taxon>
        <taxon>Pseudomonadota</taxon>
        <taxon>Alphaproteobacteria</taxon>
        <taxon>Acetobacterales</taxon>
        <taxon>Roseomonadaceae</taxon>
        <taxon>Roseomonas</taxon>
    </lineage>
</organism>
<dbReference type="InterPro" id="IPR024079">
    <property type="entry name" value="MetalloPept_cat_dom_sf"/>
</dbReference>
<evidence type="ECO:0000313" key="3">
    <source>
        <dbReference type="EMBL" id="MXP65874.1"/>
    </source>
</evidence>
<reference evidence="3 4" key="1">
    <citation type="submission" date="2019-03" db="EMBL/GenBank/DDBJ databases">
        <title>Roseomonas sp. a novel Roseomonas species isolated from Sea whip Gorgonian.</title>
        <authorList>
            <person name="Li F."/>
            <person name="Pan X."/>
            <person name="Huang S."/>
            <person name="Li Z."/>
            <person name="Meng B."/>
        </authorList>
    </citation>
    <scope>NUCLEOTIDE SEQUENCE [LARGE SCALE GENOMIC DNA]</scope>
    <source>
        <strain evidence="3 4">M0104</strain>
    </source>
</reference>
<dbReference type="GO" id="GO:0006508">
    <property type="term" value="P:proteolysis"/>
    <property type="evidence" value="ECO:0007669"/>
    <property type="project" value="InterPro"/>
</dbReference>
<proteinExistence type="predicted"/>
<dbReference type="EMBL" id="SNVJ01000030">
    <property type="protein sequence ID" value="MXP65874.1"/>
    <property type="molecule type" value="Genomic_DNA"/>
</dbReference>
<dbReference type="Proteomes" id="UP000460715">
    <property type="component" value="Unassembled WGS sequence"/>
</dbReference>
<keyword evidence="4" id="KW-1185">Reference proteome</keyword>
<dbReference type="InterPro" id="IPR006026">
    <property type="entry name" value="Peptidase_Metallo"/>
</dbReference>
<name>A0A845BIH4_9PROT</name>
<dbReference type="RefSeq" id="WP_160939282.1">
    <property type="nucleotide sequence ID" value="NZ_SNVJ01000030.1"/>
</dbReference>
<dbReference type="AlphaFoldDB" id="A0A845BIH4"/>
<dbReference type="GO" id="GO:0008270">
    <property type="term" value="F:zinc ion binding"/>
    <property type="evidence" value="ECO:0007669"/>
    <property type="project" value="InterPro"/>
</dbReference>
<feature type="domain" description="Peptidase metallopeptidase" evidence="2">
    <location>
        <begin position="128"/>
        <end position="309"/>
    </location>
</feature>
<evidence type="ECO:0000256" key="1">
    <source>
        <dbReference type="SAM" id="MobiDB-lite"/>
    </source>
</evidence>
<dbReference type="Gene3D" id="3.40.390.10">
    <property type="entry name" value="Collagenase (Catalytic Domain)"/>
    <property type="match status" value="1"/>
</dbReference>